<evidence type="ECO:0000256" key="5">
    <source>
        <dbReference type="SAM" id="MobiDB-lite"/>
    </source>
</evidence>
<dbReference type="EMBL" id="QJKJ01001167">
    <property type="protein sequence ID" value="RDY08962.1"/>
    <property type="molecule type" value="Genomic_DNA"/>
</dbReference>
<evidence type="ECO:0000313" key="7">
    <source>
        <dbReference type="EMBL" id="RDY08962.1"/>
    </source>
</evidence>
<keyword evidence="8" id="KW-1185">Reference proteome</keyword>
<sequence>MPSETIDFKSFSSSLYSSEDICSSNEVPSRFFLNIYSILNMVLFLGAFVKSSPLIHVFSFSWQRQASLWNSDSLPKCYALDLTIMASFCGVVLSRLLSIGIRTFHHVSQLQTNGTPDIVVLVLSQPAWAAKCGGILGSNCKKATHRDALMHYCVGTNGKFNQSLTFVCHVDFDQGIKTSLNVQALSHLSDSSKVNIVATQHESSLFSMRLSANNDLYGHSVDTVASHYEEERLFDSLEELEAQIIGNLLPSDDDLLSGVTNDHIIQDSTGNDMDELDLFSSVGGMDLGDDNSSSLGQKNSEILDGACNSQLGLYSTLIAGEPYNEHPSRTLVVRNINCDVEDSELKALFEYGQILYLDFKQFGDIETLDTTCKHRKFVVISYYDIRAAQNAMRTLQNRKFSCRKFDVHYSNPKDSPSKKDMNQGTLVAFLYDSSVSNNELHRIFNVYGEIKEIRENPDGRHHKLIEYYDVRAAEAALRALNRDDTTRKRLRVEPSQSEDSKQCMVQQIHPELEQKESSLYLHQNSPPLKSPTSFPGLHGVSKSGNMDDGGRIIGVEPTTGTPTPETAFVHGVSSSVPNSLPSSVSVKSVDNRCEITESGSPGQLNFDIQAASTFHPHSLPKCHDGLANSAHRVPPEVAANFNLKTQERIDNMQFCQVNSNGRFMEFNECAFKSTGNGSCPLPGHHYKWGNSYQPPGIMWPNSPSYFDGVCAASNLPRLHGLPSTPSHMITPVLPINSQHVPSSHFWDRRHTYAGESLGNMRFSGNTTAHCVDFVSYNIFPHFGGNCVDLRILPKNLGLHFHNQRDLMFPGRNHMVNSFETHKQRARSRRNEGVSNLADKKQYELDIDRIKSGEDNRTTLMIKNIPNKYTSKMLLAAIDERHRGTYDFVYLPIDFRFLCFVLQSKENTFLNKCNVGYAFINMTNPGLIIPFYQVFNGKKWEKFNSEKVASLAYARIQGKAALIAHFQNSSLMNEDKRCRPILFNSDGPNAGDQVPFPVGVNVRNRTGRVRNNAQEDNLQGSPPNLGNSKLSSDGDSSFN</sequence>
<dbReference type="FunFam" id="3.30.70.330:FF:000101">
    <property type="entry name" value="Protein MEI2-like 1"/>
    <property type="match status" value="1"/>
</dbReference>
<comment type="caution">
    <text evidence="7">The sequence shown here is derived from an EMBL/GenBank/DDBJ whole genome shotgun (WGS) entry which is preliminary data.</text>
</comment>
<dbReference type="InterPro" id="IPR007201">
    <property type="entry name" value="Mei2-like_Rrm_C"/>
</dbReference>
<evidence type="ECO:0000256" key="4">
    <source>
        <dbReference type="PROSITE-ProRule" id="PRU00176"/>
    </source>
</evidence>
<keyword evidence="2 4" id="KW-0694">RNA-binding</keyword>
<organism evidence="7 8">
    <name type="scientific">Mucuna pruriens</name>
    <name type="common">Velvet bean</name>
    <name type="synonym">Dolichos pruriens</name>
    <dbReference type="NCBI Taxonomy" id="157652"/>
    <lineage>
        <taxon>Eukaryota</taxon>
        <taxon>Viridiplantae</taxon>
        <taxon>Streptophyta</taxon>
        <taxon>Embryophyta</taxon>
        <taxon>Tracheophyta</taxon>
        <taxon>Spermatophyta</taxon>
        <taxon>Magnoliopsida</taxon>
        <taxon>eudicotyledons</taxon>
        <taxon>Gunneridae</taxon>
        <taxon>Pentapetalae</taxon>
        <taxon>rosids</taxon>
        <taxon>fabids</taxon>
        <taxon>Fabales</taxon>
        <taxon>Fabaceae</taxon>
        <taxon>Papilionoideae</taxon>
        <taxon>50 kb inversion clade</taxon>
        <taxon>NPAAA clade</taxon>
        <taxon>indigoferoid/millettioid clade</taxon>
        <taxon>Phaseoleae</taxon>
        <taxon>Mucuna</taxon>
    </lineage>
</organism>
<dbReference type="InterPro" id="IPR034453">
    <property type="entry name" value="MEI2-like_RRM1"/>
</dbReference>
<dbReference type="Gene3D" id="3.30.70.330">
    <property type="match status" value="2"/>
</dbReference>
<dbReference type="InterPro" id="IPR012677">
    <property type="entry name" value="Nucleotide-bd_a/b_plait_sf"/>
</dbReference>
<dbReference type="Pfam" id="PF00076">
    <property type="entry name" value="RRM_1"/>
    <property type="match status" value="1"/>
</dbReference>
<feature type="region of interest" description="Disordered" evidence="5">
    <location>
        <begin position="1010"/>
        <end position="1038"/>
    </location>
</feature>
<name>A0A371I1P6_MUCPR</name>
<protein>
    <submittedName>
        <fullName evidence="7">Protein MEI2-like 4</fullName>
    </submittedName>
</protein>
<dbReference type="SMART" id="SM00360">
    <property type="entry name" value="RRM"/>
    <property type="match status" value="2"/>
</dbReference>
<dbReference type="OrthoDB" id="417481at2759"/>
<dbReference type="CDD" id="cd12524">
    <property type="entry name" value="RRM1_MEI2_like"/>
    <property type="match status" value="1"/>
</dbReference>
<reference evidence="7" key="1">
    <citation type="submission" date="2018-05" db="EMBL/GenBank/DDBJ databases">
        <title>Draft genome of Mucuna pruriens seed.</title>
        <authorList>
            <person name="Nnadi N.E."/>
            <person name="Vos R."/>
            <person name="Hasami M.H."/>
            <person name="Devisetty U.K."/>
            <person name="Aguiy J.C."/>
        </authorList>
    </citation>
    <scope>NUCLEOTIDE SEQUENCE [LARGE SCALE GENOMIC DNA]</scope>
    <source>
        <strain evidence="7">JCA_2017</strain>
    </source>
</reference>
<feature type="compositionally biased region" description="Polar residues" evidence="5">
    <location>
        <begin position="1013"/>
        <end position="1038"/>
    </location>
</feature>
<feature type="domain" description="RRM" evidence="6">
    <location>
        <begin position="423"/>
        <end position="497"/>
    </location>
</feature>
<dbReference type="PANTHER" id="PTHR23189">
    <property type="entry name" value="RNA RECOGNITION MOTIF-CONTAINING"/>
    <property type="match status" value="1"/>
</dbReference>
<dbReference type="PROSITE" id="PS50102">
    <property type="entry name" value="RRM"/>
    <property type="match status" value="2"/>
</dbReference>
<dbReference type="CDD" id="cd12531">
    <property type="entry name" value="RRM3_MEI2_like"/>
    <property type="match status" value="1"/>
</dbReference>
<accession>A0A371I1P6</accession>
<feature type="non-terminal residue" evidence="7">
    <location>
        <position position="1"/>
    </location>
</feature>
<dbReference type="Pfam" id="PF04059">
    <property type="entry name" value="RRM_2"/>
    <property type="match status" value="1"/>
</dbReference>
<dbReference type="InterPro" id="IPR000504">
    <property type="entry name" value="RRM_dom"/>
</dbReference>
<evidence type="ECO:0000256" key="3">
    <source>
        <dbReference type="ARBA" id="ARBA00023254"/>
    </source>
</evidence>
<dbReference type="InterPro" id="IPR034454">
    <property type="entry name" value="MEI2-like_RRM3"/>
</dbReference>
<evidence type="ECO:0000256" key="2">
    <source>
        <dbReference type="ARBA" id="ARBA00022884"/>
    </source>
</evidence>
<evidence type="ECO:0000313" key="8">
    <source>
        <dbReference type="Proteomes" id="UP000257109"/>
    </source>
</evidence>
<keyword evidence="3" id="KW-0469">Meiosis</keyword>
<proteinExistence type="predicted"/>
<dbReference type="GO" id="GO:0051321">
    <property type="term" value="P:meiotic cell cycle"/>
    <property type="evidence" value="ECO:0007669"/>
    <property type="project" value="UniProtKB-KW"/>
</dbReference>
<keyword evidence="1" id="KW-0677">Repeat</keyword>
<evidence type="ECO:0000256" key="1">
    <source>
        <dbReference type="ARBA" id="ARBA00022737"/>
    </source>
</evidence>
<dbReference type="InterPro" id="IPR035979">
    <property type="entry name" value="RBD_domain_sf"/>
</dbReference>
<dbReference type="SUPFAM" id="SSF54928">
    <property type="entry name" value="RNA-binding domain, RBD"/>
    <property type="match status" value="2"/>
</dbReference>
<feature type="domain" description="RRM" evidence="6">
    <location>
        <begin position="329"/>
        <end position="412"/>
    </location>
</feature>
<gene>
    <name evidence="7" type="primary">ML4</name>
    <name evidence="7" type="ORF">CR513_06743</name>
</gene>
<evidence type="ECO:0000259" key="6">
    <source>
        <dbReference type="PROSITE" id="PS50102"/>
    </source>
</evidence>
<dbReference type="AlphaFoldDB" id="A0A371I1P6"/>
<dbReference type="Proteomes" id="UP000257109">
    <property type="component" value="Unassembled WGS sequence"/>
</dbReference>
<dbReference type="GO" id="GO:0003723">
    <property type="term" value="F:RNA binding"/>
    <property type="evidence" value="ECO:0007669"/>
    <property type="project" value="UniProtKB-UniRule"/>
</dbReference>